<keyword evidence="11 14" id="KW-1133">Transmembrane helix</keyword>
<evidence type="ECO:0000313" key="17">
    <source>
        <dbReference type="Proteomes" id="UP000009222"/>
    </source>
</evidence>
<evidence type="ECO:0000256" key="6">
    <source>
        <dbReference type="ARBA" id="ARBA00022679"/>
    </source>
</evidence>
<dbReference type="InParanoid" id="F5YEJ1"/>
<evidence type="ECO:0000313" key="16">
    <source>
        <dbReference type="EMBL" id="AEF82893.1"/>
    </source>
</evidence>
<proteinExistence type="predicted"/>
<dbReference type="GO" id="GO:0005524">
    <property type="term" value="F:ATP binding"/>
    <property type="evidence" value="ECO:0007669"/>
    <property type="project" value="UniProtKB-KW"/>
</dbReference>
<dbReference type="Pfam" id="PF06580">
    <property type="entry name" value="His_kinase"/>
    <property type="match status" value="1"/>
</dbReference>
<dbReference type="InterPro" id="IPR004358">
    <property type="entry name" value="Sig_transdc_His_kin-like_C"/>
</dbReference>
<dbReference type="SMART" id="SM00387">
    <property type="entry name" value="HATPase_c"/>
    <property type="match status" value="1"/>
</dbReference>
<dbReference type="SUPFAM" id="SSF55874">
    <property type="entry name" value="ATPase domain of HSP90 chaperone/DNA topoisomerase II/histidine kinase"/>
    <property type="match status" value="1"/>
</dbReference>
<dbReference type="RefSeq" id="WP_015712951.1">
    <property type="nucleotide sequence ID" value="NC_015577.1"/>
</dbReference>
<feature type="transmembrane region" description="Helical" evidence="14">
    <location>
        <begin position="273"/>
        <end position="295"/>
    </location>
</feature>
<evidence type="ECO:0000256" key="4">
    <source>
        <dbReference type="ARBA" id="ARBA00022475"/>
    </source>
</evidence>
<dbReference type="Gene3D" id="3.30.565.10">
    <property type="entry name" value="Histidine kinase-like ATPase, C-terminal domain"/>
    <property type="match status" value="1"/>
</dbReference>
<keyword evidence="12" id="KW-0902">Two-component regulatory system</keyword>
<keyword evidence="6" id="KW-0808">Transferase</keyword>
<evidence type="ECO:0000256" key="9">
    <source>
        <dbReference type="ARBA" id="ARBA00022777"/>
    </source>
</evidence>
<dbReference type="Pfam" id="PF02518">
    <property type="entry name" value="HATPase_c"/>
    <property type="match status" value="1"/>
</dbReference>
<dbReference type="HOGENOM" id="CLU_020473_6_1_12"/>
<dbReference type="InterPro" id="IPR050640">
    <property type="entry name" value="Bact_2-comp_sensor_kinase"/>
</dbReference>
<evidence type="ECO:0000256" key="3">
    <source>
        <dbReference type="ARBA" id="ARBA00012438"/>
    </source>
</evidence>
<reference evidence="16 17" key="2">
    <citation type="journal article" date="2011" name="ISME J.">
        <title>RNA-seq reveals cooperative metabolic interactions between two termite-gut spirochete species in co-culture.</title>
        <authorList>
            <person name="Rosenthal A.Z."/>
            <person name="Matson E.G."/>
            <person name="Eldar A."/>
            <person name="Leadbetter J.R."/>
        </authorList>
    </citation>
    <scope>NUCLEOTIDE SEQUENCE [LARGE SCALE GENOMIC DNA]</scope>
    <source>
        <strain evidence="17">ATCC BAA-888 / DSM 13862 / ZAS-9</strain>
    </source>
</reference>
<keyword evidence="9 16" id="KW-0418">Kinase</keyword>
<evidence type="ECO:0000256" key="8">
    <source>
        <dbReference type="ARBA" id="ARBA00022741"/>
    </source>
</evidence>
<dbReference type="PRINTS" id="PR00344">
    <property type="entry name" value="BCTRLSENSOR"/>
</dbReference>
<feature type="transmembrane region" description="Helical" evidence="14">
    <location>
        <begin position="21"/>
        <end position="43"/>
    </location>
</feature>
<evidence type="ECO:0000256" key="10">
    <source>
        <dbReference type="ARBA" id="ARBA00022840"/>
    </source>
</evidence>
<evidence type="ECO:0000256" key="11">
    <source>
        <dbReference type="ARBA" id="ARBA00022989"/>
    </source>
</evidence>
<keyword evidence="4" id="KW-1003">Cell membrane</keyword>
<evidence type="ECO:0000256" key="7">
    <source>
        <dbReference type="ARBA" id="ARBA00022692"/>
    </source>
</evidence>
<keyword evidence="7 14" id="KW-0812">Transmembrane</keyword>
<keyword evidence="13 14" id="KW-0472">Membrane</keyword>
<keyword evidence="17" id="KW-1185">Reference proteome</keyword>
<evidence type="ECO:0000256" key="13">
    <source>
        <dbReference type="ARBA" id="ARBA00023136"/>
    </source>
</evidence>
<comment type="subcellular location">
    <subcellularLocation>
        <location evidence="2">Cell membrane</location>
        <topology evidence="2">Multi-pass membrane protein</topology>
    </subcellularLocation>
</comment>
<dbReference type="PANTHER" id="PTHR34220">
    <property type="entry name" value="SENSOR HISTIDINE KINASE YPDA"/>
    <property type="match status" value="1"/>
</dbReference>
<dbReference type="InterPro" id="IPR036890">
    <property type="entry name" value="HATPase_C_sf"/>
</dbReference>
<accession>F5YEJ1</accession>
<dbReference type="EMBL" id="CP001841">
    <property type="protein sequence ID" value="AEF82893.1"/>
    <property type="molecule type" value="Genomic_DNA"/>
</dbReference>
<dbReference type="InterPro" id="IPR010559">
    <property type="entry name" value="Sig_transdc_His_kin_internal"/>
</dbReference>
<evidence type="ECO:0000256" key="12">
    <source>
        <dbReference type="ARBA" id="ARBA00023012"/>
    </source>
</evidence>
<organism evidence="16 17">
    <name type="scientific">Leadbettera azotonutricia (strain ATCC BAA-888 / DSM 13862 / ZAS-9)</name>
    <name type="common">Treponema azotonutricium</name>
    <dbReference type="NCBI Taxonomy" id="545695"/>
    <lineage>
        <taxon>Bacteria</taxon>
        <taxon>Pseudomonadati</taxon>
        <taxon>Spirochaetota</taxon>
        <taxon>Spirochaetia</taxon>
        <taxon>Spirochaetales</taxon>
        <taxon>Breznakiellaceae</taxon>
        <taxon>Leadbettera</taxon>
    </lineage>
</organism>
<dbReference type="Proteomes" id="UP000009222">
    <property type="component" value="Chromosome"/>
</dbReference>
<evidence type="ECO:0000259" key="15">
    <source>
        <dbReference type="SMART" id="SM00387"/>
    </source>
</evidence>
<dbReference type="STRING" id="545695.TREAZ_2578"/>
<evidence type="ECO:0000256" key="1">
    <source>
        <dbReference type="ARBA" id="ARBA00000085"/>
    </source>
</evidence>
<name>F5YEJ1_LEAAZ</name>
<evidence type="ECO:0000256" key="5">
    <source>
        <dbReference type="ARBA" id="ARBA00022553"/>
    </source>
</evidence>
<dbReference type="EC" id="2.7.13.3" evidence="3"/>
<sequence>MKTIHAFKGPAWFYRLKTMQRLWFFYALFFLLPLSLWTVFYYFQLNKNISNKYRNYYREIVTDRFSLYKDRINDIESSIELFQQNYYFLDYVEDWNMSVAERVVSFNINIRPLVEYMLSSNELLDDIFIYSRRSRRIPPYYFINEWDKNFIAQDIINPLGLKEALWQYRIDSGGLFYCYLSVFNKDFSSTLADVVLSVNASKLLGMLYMDIPGLRILMVQAGKTYILGREGINIFSGEIKSNHIQELELPEFGAVLYFFNDISFFSKEDIPDILIPVFLLFALLSSVILVSFRLINDAYRAELRSRDARYYALQAQLNPHFLLNSLENIRMIALMQHDDETSGLIYKLARIMSYSLRQNNLVSSLAKEIENCRNYLELCIMRMGNNLSFTIQCPDELKNFRCPKFLLQPIVENAVEHAFDFHSGKKMISISADKNKKGVAVSVADNGCGMNPEQLEGLRASLRDFHEKDGEELPETRHGIGILNVHERIKIFYGDEYGIEVDSSAGAGTVFTLKLGSP</sequence>
<dbReference type="PANTHER" id="PTHR34220:SF11">
    <property type="entry name" value="SENSOR PROTEIN KINASE HPTS"/>
    <property type="match status" value="1"/>
</dbReference>
<dbReference type="InterPro" id="IPR003594">
    <property type="entry name" value="HATPase_dom"/>
</dbReference>
<protein>
    <recommendedName>
        <fullName evidence="3">histidine kinase</fullName>
        <ecNumber evidence="3">2.7.13.3</ecNumber>
    </recommendedName>
</protein>
<keyword evidence="8" id="KW-0547">Nucleotide-binding</keyword>
<dbReference type="AlphaFoldDB" id="F5YEJ1"/>
<gene>
    <name evidence="16" type="ordered locus">TREAZ_2578</name>
</gene>
<feature type="domain" description="Histidine kinase/HSP90-like ATPase" evidence="15">
    <location>
        <begin position="402"/>
        <end position="517"/>
    </location>
</feature>
<dbReference type="OrthoDB" id="370211at2"/>
<keyword evidence="10" id="KW-0067">ATP-binding</keyword>
<dbReference type="eggNOG" id="COG2972">
    <property type="taxonomic scope" value="Bacteria"/>
</dbReference>
<dbReference type="GO" id="GO:0000155">
    <property type="term" value="F:phosphorelay sensor kinase activity"/>
    <property type="evidence" value="ECO:0007669"/>
    <property type="project" value="InterPro"/>
</dbReference>
<evidence type="ECO:0000256" key="2">
    <source>
        <dbReference type="ARBA" id="ARBA00004651"/>
    </source>
</evidence>
<dbReference type="GO" id="GO:0005886">
    <property type="term" value="C:plasma membrane"/>
    <property type="evidence" value="ECO:0007669"/>
    <property type="project" value="UniProtKB-SubCell"/>
</dbReference>
<comment type="catalytic activity">
    <reaction evidence="1">
        <text>ATP + protein L-histidine = ADP + protein N-phospho-L-histidine.</text>
        <dbReference type="EC" id="2.7.13.3"/>
    </reaction>
</comment>
<reference evidence="17" key="1">
    <citation type="submission" date="2009-12" db="EMBL/GenBank/DDBJ databases">
        <title>Complete sequence of Treponema azotonutricium strain ZAS-9.</title>
        <authorList>
            <person name="Tetu S.G."/>
            <person name="Matson E."/>
            <person name="Ren Q."/>
            <person name="Seshadri R."/>
            <person name="Elbourne L."/>
            <person name="Hassan K.A."/>
            <person name="Durkin A."/>
            <person name="Radune D."/>
            <person name="Mohamoud Y."/>
            <person name="Shay R."/>
            <person name="Jin S."/>
            <person name="Zhang X."/>
            <person name="Lucey K."/>
            <person name="Ballor N.R."/>
            <person name="Ottesen E."/>
            <person name="Rosenthal R."/>
            <person name="Allen A."/>
            <person name="Leadbetter J.R."/>
            <person name="Paulsen I.T."/>
        </authorList>
    </citation>
    <scope>NUCLEOTIDE SEQUENCE [LARGE SCALE GENOMIC DNA]</scope>
    <source>
        <strain evidence="17">ATCC BAA-888 / DSM 13862 / ZAS-9</strain>
    </source>
</reference>
<dbReference type="KEGG" id="taz:TREAZ_2578"/>
<evidence type="ECO:0000256" key="14">
    <source>
        <dbReference type="SAM" id="Phobius"/>
    </source>
</evidence>
<keyword evidence="5" id="KW-0597">Phosphoprotein</keyword>